<feature type="region of interest" description="Disordered" evidence="1">
    <location>
        <begin position="161"/>
        <end position="219"/>
    </location>
</feature>
<dbReference type="OrthoDB" id="10629001at2759"/>
<evidence type="ECO:0000256" key="1">
    <source>
        <dbReference type="SAM" id="MobiDB-lite"/>
    </source>
</evidence>
<sequence>MAPAVAEIAEAKVVISRIGILSLEGTPHLTRLSVEVPMPIRDEPDYSTTSTTNSSYYNISTGPTSTLSSLTTVVISITEIITLTTIVFITSESIVTLLGPTEAPLLSSTSTNLVLSPGKIAGITLGALIGLLIFVLLFYLLLTRSKWVPWFDKRRFEIREKKHTKKPKRRPKKSVPKKPTNRAKNPVRNPTSVRNASDGKQAEPKPTVKTRSASIHMTPEQRQYELAERGEEGDNLNEHPLVASVMLAIDGTLFVNQ</sequence>
<keyword evidence="2" id="KW-0812">Transmembrane</keyword>
<comment type="caution">
    <text evidence="3">The sequence shown here is derived from an EMBL/GenBank/DDBJ whole genome shotgun (WGS) entry which is preliminary data.</text>
</comment>
<reference evidence="3 4" key="1">
    <citation type="submission" date="2019-03" db="EMBL/GenBank/DDBJ databases">
        <title>Draft genome sequence of Xylaria hypoxylon DSM 108379, a ubiquitous saprotrophic-parasitic fungi on hardwood.</title>
        <authorList>
            <person name="Buettner E."/>
            <person name="Leonhardt S."/>
            <person name="Gebauer A.M."/>
            <person name="Liers C."/>
            <person name="Hofrichter M."/>
            <person name="Kellner H."/>
        </authorList>
    </citation>
    <scope>NUCLEOTIDE SEQUENCE [LARGE SCALE GENOMIC DNA]</scope>
    <source>
        <strain evidence="3 4">DSM 108379</strain>
    </source>
</reference>
<evidence type="ECO:0000256" key="2">
    <source>
        <dbReference type="SAM" id="Phobius"/>
    </source>
</evidence>
<name>A0A4Z0Y861_9PEZI</name>
<evidence type="ECO:0000313" key="3">
    <source>
        <dbReference type="EMBL" id="TGJ80349.1"/>
    </source>
</evidence>
<organism evidence="3 4">
    <name type="scientific">Xylaria hypoxylon</name>
    <dbReference type="NCBI Taxonomy" id="37992"/>
    <lineage>
        <taxon>Eukaryota</taxon>
        <taxon>Fungi</taxon>
        <taxon>Dikarya</taxon>
        <taxon>Ascomycota</taxon>
        <taxon>Pezizomycotina</taxon>
        <taxon>Sordariomycetes</taxon>
        <taxon>Xylariomycetidae</taxon>
        <taxon>Xylariales</taxon>
        <taxon>Xylariaceae</taxon>
        <taxon>Xylaria</taxon>
    </lineage>
</organism>
<feature type="compositionally biased region" description="Basic residues" evidence="1">
    <location>
        <begin position="161"/>
        <end position="181"/>
    </location>
</feature>
<evidence type="ECO:0000313" key="4">
    <source>
        <dbReference type="Proteomes" id="UP000297716"/>
    </source>
</evidence>
<gene>
    <name evidence="3" type="ORF">E0Z10_g8407</name>
</gene>
<keyword evidence="2" id="KW-0472">Membrane</keyword>
<dbReference type="Proteomes" id="UP000297716">
    <property type="component" value="Unassembled WGS sequence"/>
</dbReference>
<keyword evidence="2" id="KW-1133">Transmembrane helix</keyword>
<feature type="transmembrane region" description="Helical" evidence="2">
    <location>
        <begin position="120"/>
        <end position="142"/>
    </location>
</feature>
<keyword evidence="4" id="KW-1185">Reference proteome</keyword>
<accession>A0A4Z0Y861</accession>
<proteinExistence type="predicted"/>
<dbReference type="EMBL" id="SKBN01000226">
    <property type="protein sequence ID" value="TGJ80349.1"/>
    <property type="molecule type" value="Genomic_DNA"/>
</dbReference>
<protein>
    <submittedName>
        <fullName evidence="3">Uncharacterized protein</fullName>
    </submittedName>
</protein>
<dbReference type="AlphaFoldDB" id="A0A4Z0Y861"/>